<evidence type="ECO:0000259" key="10">
    <source>
        <dbReference type="PROSITE" id="PS50893"/>
    </source>
</evidence>
<protein>
    <submittedName>
        <fullName evidence="11">ABC transporter ATP-binding protein</fullName>
    </submittedName>
</protein>
<sequence length="343" mass="36364">MVGAKPSGGETVLEVRDLRLELSAKDGARLPVLEEVSLKVGRGEIVGIVGESGCGKSVLSLSVLGLLPPSIRVAGGGIYNGERKELHRLGEKSLQRIRGKEIAMIFQDPMTSLNPGMTVGKQVAEAIRLHTGASKREAEEKTVGLFRKVGLPRPETLYHEYPHRLSGGMRQRVMIAMAVSCQPDLLIADEPTTALDVTIQAQILKLMKTLREEDGTSILLISHDLGLISGVCDRIAVMYAGRIVEEGAAAEVLRHPAHPYTAGLLASLALPSKKGTRLHSIPGSVPALRERGPGCAFASRCPYAADRCLAEKPALRGVAGSAFPRSAACHLLGEEGGLANVGS</sequence>
<gene>
    <name evidence="11" type="ORF">H7B67_29315</name>
</gene>
<keyword evidence="6" id="KW-0547">Nucleotide-binding</keyword>
<dbReference type="Proteomes" id="UP000535838">
    <property type="component" value="Unassembled WGS sequence"/>
</dbReference>
<evidence type="ECO:0000256" key="4">
    <source>
        <dbReference type="ARBA" id="ARBA00022475"/>
    </source>
</evidence>
<keyword evidence="5" id="KW-0997">Cell inner membrane</keyword>
<evidence type="ECO:0000256" key="1">
    <source>
        <dbReference type="ARBA" id="ARBA00004202"/>
    </source>
</evidence>
<dbReference type="InterPro" id="IPR027417">
    <property type="entry name" value="P-loop_NTPase"/>
</dbReference>
<dbReference type="NCBIfam" id="TIGR01727">
    <property type="entry name" value="oligo_HPY"/>
    <property type="match status" value="1"/>
</dbReference>
<dbReference type="GO" id="GO:0005886">
    <property type="term" value="C:plasma membrane"/>
    <property type="evidence" value="ECO:0007669"/>
    <property type="project" value="UniProtKB-SubCell"/>
</dbReference>
<keyword evidence="3" id="KW-0813">Transport</keyword>
<evidence type="ECO:0000313" key="11">
    <source>
        <dbReference type="EMBL" id="MBB6638250.1"/>
    </source>
</evidence>
<dbReference type="Gene3D" id="3.40.50.300">
    <property type="entry name" value="P-loop containing nucleotide triphosphate hydrolases"/>
    <property type="match status" value="1"/>
</dbReference>
<dbReference type="GO" id="GO:0015833">
    <property type="term" value="P:peptide transport"/>
    <property type="evidence" value="ECO:0007669"/>
    <property type="project" value="InterPro"/>
</dbReference>
<keyword evidence="4" id="KW-1003">Cell membrane</keyword>
<keyword evidence="9" id="KW-0472">Membrane</keyword>
<dbReference type="AlphaFoldDB" id="A0A841T857"/>
<comment type="caution">
    <text evidence="11">The sequence shown here is derived from an EMBL/GenBank/DDBJ whole genome shotgun (WGS) entry which is preliminary data.</text>
</comment>
<dbReference type="SMART" id="SM00382">
    <property type="entry name" value="AAA"/>
    <property type="match status" value="1"/>
</dbReference>
<dbReference type="InterPro" id="IPR050388">
    <property type="entry name" value="ABC_Ni/Peptide_Import"/>
</dbReference>
<keyword evidence="8" id="KW-1278">Translocase</keyword>
<name>A0A841T857_9BACL</name>
<reference evidence="11 12" key="1">
    <citation type="submission" date="2020-08" db="EMBL/GenBank/DDBJ databases">
        <title>Cohnella phylogeny.</title>
        <authorList>
            <person name="Dunlap C."/>
        </authorList>
    </citation>
    <scope>NUCLEOTIDE SEQUENCE [LARGE SCALE GENOMIC DNA]</scope>
    <source>
        <strain evidence="11 12">DSM 25241</strain>
    </source>
</reference>
<comment type="similarity">
    <text evidence="2">Belongs to the ABC transporter superfamily.</text>
</comment>
<evidence type="ECO:0000256" key="3">
    <source>
        <dbReference type="ARBA" id="ARBA00022448"/>
    </source>
</evidence>
<evidence type="ECO:0000256" key="7">
    <source>
        <dbReference type="ARBA" id="ARBA00022840"/>
    </source>
</evidence>
<accession>A0A841T857</accession>
<dbReference type="RefSeq" id="WP_185123452.1">
    <property type="nucleotide sequence ID" value="NZ_JACJVQ010000030.1"/>
</dbReference>
<dbReference type="EMBL" id="JACJVQ010000030">
    <property type="protein sequence ID" value="MBB6638250.1"/>
    <property type="molecule type" value="Genomic_DNA"/>
</dbReference>
<evidence type="ECO:0000256" key="8">
    <source>
        <dbReference type="ARBA" id="ARBA00022967"/>
    </source>
</evidence>
<keyword evidence="7 11" id="KW-0067">ATP-binding</keyword>
<dbReference type="InterPro" id="IPR017871">
    <property type="entry name" value="ABC_transporter-like_CS"/>
</dbReference>
<dbReference type="GO" id="GO:0005524">
    <property type="term" value="F:ATP binding"/>
    <property type="evidence" value="ECO:0007669"/>
    <property type="project" value="UniProtKB-KW"/>
</dbReference>
<dbReference type="SUPFAM" id="SSF52540">
    <property type="entry name" value="P-loop containing nucleoside triphosphate hydrolases"/>
    <property type="match status" value="1"/>
</dbReference>
<dbReference type="InterPro" id="IPR013563">
    <property type="entry name" value="Oligopep_ABC_C"/>
</dbReference>
<organism evidence="11 12">
    <name type="scientific">Cohnella thailandensis</name>
    <dbReference type="NCBI Taxonomy" id="557557"/>
    <lineage>
        <taxon>Bacteria</taxon>
        <taxon>Bacillati</taxon>
        <taxon>Bacillota</taxon>
        <taxon>Bacilli</taxon>
        <taxon>Bacillales</taxon>
        <taxon>Paenibacillaceae</taxon>
        <taxon>Cohnella</taxon>
    </lineage>
</organism>
<keyword evidence="12" id="KW-1185">Reference proteome</keyword>
<dbReference type="PANTHER" id="PTHR43297:SF14">
    <property type="entry name" value="ATPASE AAA-TYPE CORE DOMAIN-CONTAINING PROTEIN"/>
    <property type="match status" value="1"/>
</dbReference>
<evidence type="ECO:0000313" key="12">
    <source>
        <dbReference type="Proteomes" id="UP000535838"/>
    </source>
</evidence>
<dbReference type="Pfam" id="PF00005">
    <property type="entry name" value="ABC_tran"/>
    <property type="match status" value="1"/>
</dbReference>
<evidence type="ECO:0000256" key="2">
    <source>
        <dbReference type="ARBA" id="ARBA00005417"/>
    </source>
</evidence>
<evidence type="ECO:0000256" key="9">
    <source>
        <dbReference type="ARBA" id="ARBA00023136"/>
    </source>
</evidence>
<proteinExistence type="inferred from homology"/>
<dbReference type="CDD" id="cd03257">
    <property type="entry name" value="ABC_NikE_OppD_transporters"/>
    <property type="match status" value="1"/>
</dbReference>
<dbReference type="GO" id="GO:0016887">
    <property type="term" value="F:ATP hydrolysis activity"/>
    <property type="evidence" value="ECO:0007669"/>
    <property type="project" value="InterPro"/>
</dbReference>
<dbReference type="Pfam" id="PF08352">
    <property type="entry name" value="oligo_HPY"/>
    <property type="match status" value="1"/>
</dbReference>
<dbReference type="InterPro" id="IPR003593">
    <property type="entry name" value="AAA+_ATPase"/>
</dbReference>
<comment type="subcellular location">
    <subcellularLocation>
        <location evidence="1">Cell membrane</location>
        <topology evidence="1">Peripheral membrane protein</topology>
    </subcellularLocation>
</comment>
<evidence type="ECO:0000256" key="6">
    <source>
        <dbReference type="ARBA" id="ARBA00022741"/>
    </source>
</evidence>
<dbReference type="PROSITE" id="PS50893">
    <property type="entry name" value="ABC_TRANSPORTER_2"/>
    <property type="match status" value="1"/>
</dbReference>
<dbReference type="InterPro" id="IPR003439">
    <property type="entry name" value="ABC_transporter-like_ATP-bd"/>
</dbReference>
<evidence type="ECO:0000256" key="5">
    <source>
        <dbReference type="ARBA" id="ARBA00022519"/>
    </source>
</evidence>
<dbReference type="PANTHER" id="PTHR43297">
    <property type="entry name" value="OLIGOPEPTIDE TRANSPORT ATP-BINDING PROTEIN APPD"/>
    <property type="match status" value="1"/>
</dbReference>
<dbReference type="FunFam" id="3.40.50.300:FF:000016">
    <property type="entry name" value="Oligopeptide ABC transporter ATP-binding component"/>
    <property type="match status" value="1"/>
</dbReference>
<dbReference type="PROSITE" id="PS00211">
    <property type="entry name" value="ABC_TRANSPORTER_1"/>
    <property type="match status" value="1"/>
</dbReference>
<feature type="domain" description="ABC transporter" evidence="10">
    <location>
        <begin position="18"/>
        <end position="265"/>
    </location>
</feature>